<comment type="caution">
    <text evidence="11">The sequence shown here is derived from an EMBL/GenBank/DDBJ whole genome shotgun (WGS) entry which is preliminary data.</text>
</comment>
<protein>
    <recommendedName>
        <fullName evidence="10">G-protein coupled receptors family 1 profile domain-containing protein</fullName>
    </recommendedName>
</protein>
<feature type="transmembrane region" description="Helical" evidence="9">
    <location>
        <begin position="212"/>
        <end position="233"/>
    </location>
</feature>
<organism evidence="11 12">
    <name type="scientific">Microctonus aethiopoides</name>
    <dbReference type="NCBI Taxonomy" id="144406"/>
    <lineage>
        <taxon>Eukaryota</taxon>
        <taxon>Metazoa</taxon>
        <taxon>Ecdysozoa</taxon>
        <taxon>Arthropoda</taxon>
        <taxon>Hexapoda</taxon>
        <taxon>Insecta</taxon>
        <taxon>Pterygota</taxon>
        <taxon>Neoptera</taxon>
        <taxon>Endopterygota</taxon>
        <taxon>Hymenoptera</taxon>
        <taxon>Apocrita</taxon>
        <taxon>Ichneumonoidea</taxon>
        <taxon>Braconidae</taxon>
        <taxon>Euphorinae</taxon>
        <taxon>Microctonus</taxon>
    </lineage>
</organism>
<keyword evidence="6 9" id="KW-0472">Membrane</keyword>
<keyword evidence="8" id="KW-0807">Transducer</keyword>
<dbReference type="InterPro" id="IPR000276">
    <property type="entry name" value="GPCR_Rhodpsn"/>
</dbReference>
<evidence type="ECO:0000256" key="7">
    <source>
        <dbReference type="ARBA" id="ARBA00023170"/>
    </source>
</evidence>
<dbReference type="Proteomes" id="UP001168990">
    <property type="component" value="Unassembled WGS sequence"/>
</dbReference>
<reference evidence="11" key="2">
    <citation type="submission" date="2023-03" db="EMBL/GenBank/DDBJ databases">
        <authorList>
            <person name="Inwood S.N."/>
            <person name="Skelly J.G."/>
            <person name="Guhlin J."/>
            <person name="Harrop T.W.R."/>
            <person name="Goldson S.G."/>
            <person name="Dearden P.K."/>
        </authorList>
    </citation>
    <scope>NUCLEOTIDE SEQUENCE</scope>
    <source>
        <strain evidence="11">Irish</strain>
        <tissue evidence="11">Whole body</tissue>
    </source>
</reference>
<feature type="transmembrane region" description="Helical" evidence="9">
    <location>
        <begin position="158"/>
        <end position="181"/>
    </location>
</feature>
<evidence type="ECO:0000313" key="11">
    <source>
        <dbReference type="EMBL" id="KAK0157503.1"/>
    </source>
</evidence>
<evidence type="ECO:0000256" key="2">
    <source>
        <dbReference type="ARBA" id="ARBA00010663"/>
    </source>
</evidence>
<dbReference type="GO" id="GO:0008188">
    <property type="term" value="F:neuropeptide receptor activity"/>
    <property type="evidence" value="ECO:0007669"/>
    <property type="project" value="TreeGrafter"/>
</dbReference>
<evidence type="ECO:0000256" key="3">
    <source>
        <dbReference type="ARBA" id="ARBA00022692"/>
    </source>
</evidence>
<dbReference type="Pfam" id="PF00001">
    <property type="entry name" value="7tm_1"/>
    <property type="match status" value="1"/>
</dbReference>
<dbReference type="PRINTS" id="PR00237">
    <property type="entry name" value="GPCRRHODOPSN"/>
</dbReference>
<dbReference type="PROSITE" id="PS50262">
    <property type="entry name" value="G_PROTEIN_RECEP_F1_2"/>
    <property type="match status" value="1"/>
</dbReference>
<dbReference type="SUPFAM" id="SSF81321">
    <property type="entry name" value="Family A G protein-coupled receptor-like"/>
    <property type="match status" value="1"/>
</dbReference>
<dbReference type="GO" id="GO:0005886">
    <property type="term" value="C:plasma membrane"/>
    <property type="evidence" value="ECO:0007669"/>
    <property type="project" value="TreeGrafter"/>
</dbReference>
<feature type="transmembrane region" description="Helical" evidence="9">
    <location>
        <begin position="47"/>
        <end position="74"/>
    </location>
</feature>
<comment type="subcellular location">
    <subcellularLocation>
        <location evidence="1">Membrane</location>
        <topology evidence="1">Multi-pass membrane protein</topology>
    </subcellularLocation>
</comment>
<keyword evidence="3 9" id="KW-0812">Transmembrane</keyword>
<keyword evidence="7" id="KW-0675">Receptor</keyword>
<dbReference type="InterPro" id="IPR017452">
    <property type="entry name" value="GPCR_Rhodpsn_7TM"/>
</dbReference>
<evidence type="ECO:0000256" key="9">
    <source>
        <dbReference type="SAM" id="Phobius"/>
    </source>
</evidence>
<feature type="transmembrane region" description="Helical" evidence="9">
    <location>
        <begin position="315"/>
        <end position="336"/>
    </location>
</feature>
<reference evidence="11" key="1">
    <citation type="journal article" date="2023" name="bioRxiv">
        <title>Scaffold-level genome assemblies of two parasitoid biocontrol wasps reveal the parthenogenesis mechanism and an associated novel virus.</title>
        <authorList>
            <person name="Inwood S."/>
            <person name="Skelly J."/>
            <person name="Guhlin J."/>
            <person name="Harrop T."/>
            <person name="Goldson S."/>
            <person name="Dearden P."/>
        </authorList>
    </citation>
    <scope>NUCLEOTIDE SEQUENCE</scope>
    <source>
        <strain evidence="11">Irish</strain>
        <tissue evidence="11">Whole body</tissue>
    </source>
</reference>
<keyword evidence="12" id="KW-1185">Reference proteome</keyword>
<keyword evidence="4 9" id="KW-1133">Transmembrane helix</keyword>
<gene>
    <name evidence="11" type="ORF">PV328_011243</name>
</gene>
<dbReference type="PANTHER" id="PTHR24238">
    <property type="entry name" value="G-PROTEIN COUPLED RECEPTOR"/>
    <property type="match status" value="1"/>
</dbReference>
<dbReference type="AlphaFoldDB" id="A0AA39C455"/>
<dbReference type="Gene3D" id="1.20.1070.10">
    <property type="entry name" value="Rhodopsin 7-helix transmembrane proteins"/>
    <property type="match status" value="1"/>
</dbReference>
<proteinExistence type="inferred from homology"/>
<evidence type="ECO:0000256" key="4">
    <source>
        <dbReference type="ARBA" id="ARBA00022989"/>
    </source>
</evidence>
<feature type="transmembrane region" description="Helical" evidence="9">
    <location>
        <begin position="356"/>
        <end position="375"/>
    </location>
</feature>
<accession>A0AA39C455</accession>
<evidence type="ECO:0000256" key="6">
    <source>
        <dbReference type="ARBA" id="ARBA00023136"/>
    </source>
</evidence>
<feature type="transmembrane region" description="Helical" evidence="9">
    <location>
        <begin position="86"/>
        <end position="109"/>
    </location>
</feature>
<dbReference type="EMBL" id="JAQQBS010001425">
    <property type="protein sequence ID" value="KAK0157503.1"/>
    <property type="molecule type" value="Genomic_DNA"/>
</dbReference>
<evidence type="ECO:0000256" key="8">
    <source>
        <dbReference type="ARBA" id="ARBA00023224"/>
    </source>
</evidence>
<feature type="domain" description="G-protein coupled receptors family 1 profile" evidence="10">
    <location>
        <begin position="65"/>
        <end position="372"/>
    </location>
</feature>
<keyword evidence="5" id="KW-0297">G-protein coupled receptor</keyword>
<sequence length="462" mass="52948">MQSTREDLDSIPDQYLETIAHYLMGLRNLSKEEDLSKPQLRPSVINIYPLFIIFYAILIIIGIISNIAMIFHIVRHKLYHDPTNAYLINIAISDITKCIFVLPITLTILLIQNWIFGRFLCFFLPMMQDIPIHVSMMTHFLIAGDRYRLLRDPRKPRIPAFVCALGAWVFAVCIVLPYPIYTTYLDLEDYKKDHFHGLGLCLGNLIDDIQQYMRGLFLITYIAPLTITAYIYVKASRELQNQEEPFPVTMFETRTKASSRHNSDTSNDVMSFRDGKHQSESLTTTGTMGISGLSTVYDLYETELDVRKEKRNQKYLIFMVSVFAILLCPLMVLRLAKLALVETYENSGHFDITYTMFVWLGFSSTVTTPFLYASWQMSRSTKARLKSYFQSSSRRLTLACEEGVKRSTRHVHDHVGVANVAYTQQGHADSVSVSNDEKENLRDGNLCHASPDLLVNASVHTE</sequence>
<evidence type="ECO:0000256" key="1">
    <source>
        <dbReference type="ARBA" id="ARBA00004141"/>
    </source>
</evidence>
<comment type="similarity">
    <text evidence="2">Belongs to the G-protein coupled receptor 1 family.</text>
</comment>
<evidence type="ECO:0000313" key="12">
    <source>
        <dbReference type="Proteomes" id="UP001168990"/>
    </source>
</evidence>
<evidence type="ECO:0000256" key="5">
    <source>
        <dbReference type="ARBA" id="ARBA00023040"/>
    </source>
</evidence>
<name>A0AA39C455_9HYME</name>
<evidence type="ECO:0000259" key="10">
    <source>
        <dbReference type="PROSITE" id="PS50262"/>
    </source>
</evidence>
<dbReference type="PANTHER" id="PTHR24238:SF69">
    <property type="entry name" value="G-PROTEIN COUPLED RECEPTOR 165"/>
    <property type="match status" value="1"/>
</dbReference>